<protein>
    <submittedName>
        <fullName evidence="1">Uncharacterized protein</fullName>
    </submittedName>
</protein>
<evidence type="ECO:0000313" key="1">
    <source>
        <dbReference type="EMBL" id="QXI17515.1"/>
    </source>
</evidence>
<dbReference type="KEGG" id="phv:HU739_000540"/>
<accession>A0A9E6P118</accession>
<dbReference type="EMBL" id="CP077091">
    <property type="protein sequence ID" value="QXI17515.1"/>
    <property type="molecule type" value="Genomic_DNA"/>
</dbReference>
<dbReference type="RefSeq" id="WP_186550484.1">
    <property type="nucleotide sequence ID" value="NZ_CP077091.1"/>
</dbReference>
<dbReference type="AlphaFoldDB" id="A0A9E6P118"/>
<name>A0A9E6P118_9PSED</name>
<reference evidence="1 2" key="1">
    <citation type="journal article" date="2020" name="Microorganisms">
        <title>Reliable Identification of Environmental Pseudomonas Isolates Using the rpoD Gene.</title>
        <authorList>
            <consortium name="The Broad Institute Genome Sequencing Platform"/>
            <person name="Girard L."/>
            <person name="Lood C."/>
            <person name="Rokni-Zadeh H."/>
            <person name="van Noort V."/>
            <person name="Lavigne R."/>
            <person name="De Mot R."/>
        </authorList>
    </citation>
    <scope>NUCLEOTIDE SEQUENCE [LARGE SCALE GENOMIC DNA]</scope>
    <source>
        <strain evidence="1 2">SWRI65</strain>
    </source>
</reference>
<gene>
    <name evidence="1" type="ORF">HU739_000540</name>
</gene>
<proteinExistence type="predicted"/>
<evidence type="ECO:0000313" key="2">
    <source>
        <dbReference type="Proteomes" id="UP000631521"/>
    </source>
</evidence>
<sequence>MLECALRDDQDFSITNRFRYSAYGVIDEDASNKARGRFNYVTSAFLRQTPDNGSTQDNLSVPELNALLSQRKSVPCKVVITAYGYKPYYSNTMNIPTADLLREINKPE</sequence>
<dbReference type="Proteomes" id="UP000631521">
    <property type="component" value="Chromosome"/>
</dbReference>
<organism evidence="1 2">
    <name type="scientific">Pseudomonas hamedanensis</name>
    <dbReference type="NCBI Taxonomy" id="2745504"/>
    <lineage>
        <taxon>Bacteria</taxon>
        <taxon>Pseudomonadati</taxon>
        <taxon>Pseudomonadota</taxon>
        <taxon>Gammaproteobacteria</taxon>
        <taxon>Pseudomonadales</taxon>
        <taxon>Pseudomonadaceae</taxon>
        <taxon>Pseudomonas</taxon>
    </lineage>
</organism>
<reference evidence="1 2" key="2">
    <citation type="journal article" date="2021" name="Microorganisms">
        <title>The Ever-Expanding Pseudomonas Genus: Description of 43 New Species and Partition of the Pseudomonas putida Group.</title>
        <authorList>
            <person name="Girard L."/>
            <person name="Lood C."/>
            <person name="Hofte M."/>
            <person name="Vandamme P."/>
            <person name="Rokni-Zadeh H."/>
            <person name="van Noort V."/>
            <person name="Lavigne R."/>
            <person name="De Mot R."/>
        </authorList>
    </citation>
    <scope>NUCLEOTIDE SEQUENCE [LARGE SCALE GENOMIC DNA]</scope>
    <source>
        <strain evidence="1 2">SWRI65</strain>
    </source>
</reference>
<keyword evidence="2" id="KW-1185">Reference proteome</keyword>